<accession>A0A9W9L513</accession>
<dbReference type="PANTHER" id="PTHR36978:SF4">
    <property type="entry name" value="P-LOOP CONTAINING NUCLEOSIDE TRIPHOSPHATE HYDROLASE PROTEIN"/>
    <property type="match status" value="1"/>
</dbReference>
<evidence type="ECO:0000256" key="1">
    <source>
        <dbReference type="SAM" id="Phobius"/>
    </source>
</evidence>
<sequence>MSEGQTYIDRRGASRTRPMEVLALGAGRTGTDTIRVALKILGYDDCYHGYSCLLENPPDSYMWKEAADAKFRGKGKPYTRAQWDSLLGDCAAVSDLPCVAFAPELIETYPEAKVILTHPPKDFDSWYRSNERTIMVMWEDWTRDMWAFFHQEAYITRHTFFTIFCDFWGRNFRQNARRVFDQHYTMIREKVPEEQLLEYNVTEEWEPLCKFLGKPIPDVPFPAGNDPQDFFRRFAVVDRRRRREVVVKGVATILGVSGLLLAFREKSRLMDLSASAIGLLKSWR</sequence>
<dbReference type="GO" id="GO:0016787">
    <property type="term" value="F:hydrolase activity"/>
    <property type="evidence" value="ECO:0007669"/>
    <property type="project" value="UniProtKB-KW"/>
</dbReference>
<organism evidence="2 3">
    <name type="scientific">Penicillium atrosanguineum</name>
    <dbReference type="NCBI Taxonomy" id="1132637"/>
    <lineage>
        <taxon>Eukaryota</taxon>
        <taxon>Fungi</taxon>
        <taxon>Dikarya</taxon>
        <taxon>Ascomycota</taxon>
        <taxon>Pezizomycotina</taxon>
        <taxon>Eurotiomycetes</taxon>
        <taxon>Eurotiomycetidae</taxon>
        <taxon>Eurotiales</taxon>
        <taxon>Aspergillaceae</taxon>
        <taxon>Penicillium</taxon>
    </lineage>
</organism>
<keyword evidence="1" id="KW-0812">Transmembrane</keyword>
<feature type="transmembrane region" description="Helical" evidence="1">
    <location>
        <begin position="245"/>
        <end position="263"/>
    </location>
</feature>
<proteinExistence type="predicted"/>
<dbReference type="PANTHER" id="PTHR36978">
    <property type="entry name" value="P-LOOP CONTAINING NUCLEOTIDE TRIPHOSPHATE HYDROLASE"/>
    <property type="match status" value="1"/>
</dbReference>
<dbReference type="OrthoDB" id="408152at2759"/>
<dbReference type="InterPro" id="IPR040632">
    <property type="entry name" value="Sulfotransfer_4"/>
</dbReference>
<keyword evidence="3" id="KW-1185">Reference proteome</keyword>
<comment type="caution">
    <text evidence="2">The sequence shown here is derived from an EMBL/GenBank/DDBJ whole genome shotgun (WGS) entry which is preliminary data.</text>
</comment>
<dbReference type="EMBL" id="JAPZBO010000009">
    <property type="protein sequence ID" value="KAJ5303336.1"/>
    <property type="molecule type" value="Genomic_DNA"/>
</dbReference>
<reference evidence="2" key="1">
    <citation type="submission" date="2022-12" db="EMBL/GenBank/DDBJ databases">
        <authorList>
            <person name="Petersen C."/>
        </authorList>
    </citation>
    <scope>NUCLEOTIDE SEQUENCE</scope>
    <source>
        <strain evidence="2">IBT 21472</strain>
    </source>
</reference>
<reference evidence="2" key="2">
    <citation type="journal article" date="2023" name="IMA Fungus">
        <title>Comparative genomic study of the Penicillium genus elucidates a diverse pangenome and 15 lateral gene transfer events.</title>
        <authorList>
            <person name="Petersen C."/>
            <person name="Sorensen T."/>
            <person name="Nielsen M.R."/>
            <person name="Sondergaard T.E."/>
            <person name="Sorensen J.L."/>
            <person name="Fitzpatrick D.A."/>
            <person name="Frisvad J.C."/>
            <person name="Nielsen K.L."/>
        </authorList>
    </citation>
    <scope>NUCLEOTIDE SEQUENCE</scope>
    <source>
        <strain evidence="2">IBT 21472</strain>
    </source>
</reference>
<dbReference type="InterPro" id="IPR027417">
    <property type="entry name" value="P-loop_NTPase"/>
</dbReference>
<gene>
    <name evidence="2" type="ORF">N7476_010135</name>
</gene>
<evidence type="ECO:0000313" key="2">
    <source>
        <dbReference type="EMBL" id="KAJ5303336.1"/>
    </source>
</evidence>
<dbReference type="Pfam" id="PF17784">
    <property type="entry name" value="Sulfotransfer_4"/>
    <property type="match status" value="1"/>
</dbReference>
<dbReference type="AlphaFoldDB" id="A0A9W9L513"/>
<keyword evidence="1" id="KW-1133">Transmembrane helix</keyword>
<dbReference type="Gene3D" id="3.40.50.300">
    <property type="entry name" value="P-loop containing nucleotide triphosphate hydrolases"/>
    <property type="match status" value="1"/>
</dbReference>
<dbReference type="Proteomes" id="UP001147746">
    <property type="component" value="Unassembled WGS sequence"/>
</dbReference>
<keyword evidence="1" id="KW-0472">Membrane</keyword>
<keyword evidence="2" id="KW-0378">Hydrolase</keyword>
<evidence type="ECO:0000313" key="3">
    <source>
        <dbReference type="Proteomes" id="UP001147746"/>
    </source>
</evidence>
<dbReference type="SUPFAM" id="SSF52540">
    <property type="entry name" value="P-loop containing nucleoside triphosphate hydrolases"/>
    <property type="match status" value="1"/>
</dbReference>
<protein>
    <submittedName>
        <fullName evidence="2">P-loop containing nucleoside triphosphate hydrolase protein</fullName>
    </submittedName>
</protein>
<name>A0A9W9L513_9EURO</name>